<name>S3BRR8_9BURK</name>
<gene>
    <name evidence="1" type="ORF">HMPREF1476_00050</name>
</gene>
<feature type="non-terminal residue" evidence="1">
    <location>
        <position position="196"/>
    </location>
</feature>
<proteinExistence type="predicted"/>
<sequence length="196" mass="23046">MPSSPKPWSFSTYTDADGRTYVYGYRNRWDPEKKQSRIEKRCHVGRLDPQTGQVRIGRKFLTNNPEYAGKFWLYDNNQLIEQEPFEQPDTDNEPQPSWRGEDVELGLTWAAWQFAVDHGLLEDLQETFGEDTGTELLRFAIYRLCGEDSGMMNYADWLALVWLPQAQPLSSQRISEQLAVVDQSLMDRYFKRRHDR</sequence>
<organism evidence="1 2">
    <name type="scientific">Sutterella wadsworthensis HGA0223</name>
    <dbReference type="NCBI Taxonomy" id="1203554"/>
    <lineage>
        <taxon>Bacteria</taxon>
        <taxon>Pseudomonadati</taxon>
        <taxon>Pseudomonadota</taxon>
        <taxon>Betaproteobacteria</taxon>
        <taxon>Burkholderiales</taxon>
        <taxon>Sutterellaceae</taxon>
        <taxon>Sutterella</taxon>
    </lineage>
</organism>
<comment type="caution">
    <text evidence="1">The sequence shown here is derived from an EMBL/GenBank/DDBJ whole genome shotgun (WGS) entry which is preliminary data.</text>
</comment>
<dbReference type="EMBL" id="ATCF01000003">
    <property type="protein sequence ID" value="EPE02081.1"/>
    <property type="molecule type" value="Genomic_DNA"/>
</dbReference>
<evidence type="ECO:0000313" key="1">
    <source>
        <dbReference type="EMBL" id="EPE02081.1"/>
    </source>
</evidence>
<dbReference type="Proteomes" id="UP000014400">
    <property type="component" value="Unassembled WGS sequence"/>
</dbReference>
<dbReference type="AlphaFoldDB" id="S3BRR8"/>
<accession>S3BRR8</accession>
<evidence type="ECO:0000313" key="2">
    <source>
        <dbReference type="Proteomes" id="UP000014400"/>
    </source>
</evidence>
<dbReference type="HOGENOM" id="CLU_1399109_0_0_4"/>
<reference evidence="1 2" key="1">
    <citation type="submission" date="2013-04" db="EMBL/GenBank/DDBJ databases">
        <title>The Genome Sequence of Sutterella wadsworthensis HGA0223.</title>
        <authorList>
            <consortium name="The Broad Institute Genomics Platform"/>
            <person name="Earl A."/>
            <person name="Ward D."/>
            <person name="Feldgarden M."/>
            <person name="Gevers D."/>
            <person name="Schmidt T.M."/>
            <person name="Dover J."/>
            <person name="Dai D."/>
            <person name="Walker B."/>
            <person name="Young S."/>
            <person name="Zeng Q."/>
            <person name="Gargeya S."/>
            <person name="Fitzgerald M."/>
            <person name="Haas B."/>
            <person name="Abouelleil A."/>
            <person name="Allen A.W."/>
            <person name="Alvarado L."/>
            <person name="Arachchi H.M."/>
            <person name="Berlin A.M."/>
            <person name="Chapman S.B."/>
            <person name="Gainer-Dewar J."/>
            <person name="Goldberg J."/>
            <person name="Griggs A."/>
            <person name="Gujja S."/>
            <person name="Hansen M."/>
            <person name="Howarth C."/>
            <person name="Imamovic A."/>
            <person name="Ireland A."/>
            <person name="Larimer J."/>
            <person name="McCowan C."/>
            <person name="Murphy C."/>
            <person name="Pearson M."/>
            <person name="Poon T.W."/>
            <person name="Priest M."/>
            <person name="Roberts A."/>
            <person name="Saif S."/>
            <person name="Shea T."/>
            <person name="Sisk P."/>
            <person name="Sykes S."/>
            <person name="Wortman J."/>
            <person name="Nusbaum C."/>
            <person name="Birren B."/>
        </authorList>
    </citation>
    <scope>NUCLEOTIDE SEQUENCE [LARGE SCALE GENOMIC DNA]</scope>
    <source>
        <strain evidence="1 2">HGA0223</strain>
    </source>
</reference>
<keyword evidence="2" id="KW-1185">Reference proteome</keyword>
<protein>
    <submittedName>
        <fullName evidence="1">Uncharacterized protein</fullName>
    </submittedName>
</protein>